<dbReference type="EMBL" id="HADY01018399">
    <property type="protein sequence ID" value="SBP56884.1"/>
    <property type="molecule type" value="Transcribed_RNA"/>
</dbReference>
<feature type="compositionally biased region" description="Low complexity" evidence="1">
    <location>
        <begin position="12"/>
        <end position="25"/>
    </location>
</feature>
<proteinExistence type="predicted"/>
<dbReference type="AlphaFoldDB" id="A0A1A8APB7"/>
<reference evidence="2" key="2">
    <citation type="submission" date="2016-06" db="EMBL/GenBank/DDBJ databases">
        <title>The genome of a short-lived fish provides insights into sex chromosome evolution and the genetic control of aging.</title>
        <authorList>
            <person name="Reichwald K."/>
            <person name="Felder M."/>
            <person name="Petzold A."/>
            <person name="Koch P."/>
            <person name="Groth M."/>
            <person name="Platzer M."/>
        </authorList>
    </citation>
    <scope>NUCLEOTIDE SEQUENCE</scope>
    <source>
        <tissue evidence="2">Brain</tissue>
    </source>
</reference>
<gene>
    <name evidence="2" type="primary">CYTH3</name>
</gene>
<feature type="region of interest" description="Disordered" evidence="1">
    <location>
        <begin position="1"/>
        <end position="41"/>
    </location>
</feature>
<evidence type="ECO:0000256" key="1">
    <source>
        <dbReference type="SAM" id="MobiDB-lite"/>
    </source>
</evidence>
<accession>A0A1A8APB7</accession>
<protein>
    <submittedName>
        <fullName evidence="2">Cytohesin 3</fullName>
    </submittedName>
</protein>
<name>A0A1A8APB7_NOTFU</name>
<sequence length="41" mass="4547">RKDDKLAVPRGLPTATFLPTLTPPLSHLAHQTQKQLAEDKL</sequence>
<feature type="non-terminal residue" evidence="2">
    <location>
        <position position="1"/>
    </location>
</feature>
<organism evidence="2">
    <name type="scientific">Nothobranchius furzeri</name>
    <name type="common">Turquoise killifish</name>
    <dbReference type="NCBI Taxonomy" id="105023"/>
    <lineage>
        <taxon>Eukaryota</taxon>
        <taxon>Metazoa</taxon>
        <taxon>Chordata</taxon>
        <taxon>Craniata</taxon>
        <taxon>Vertebrata</taxon>
        <taxon>Euteleostomi</taxon>
        <taxon>Actinopterygii</taxon>
        <taxon>Neopterygii</taxon>
        <taxon>Teleostei</taxon>
        <taxon>Neoteleostei</taxon>
        <taxon>Acanthomorphata</taxon>
        <taxon>Ovalentaria</taxon>
        <taxon>Atherinomorphae</taxon>
        <taxon>Cyprinodontiformes</taxon>
        <taxon>Nothobranchiidae</taxon>
        <taxon>Nothobranchius</taxon>
    </lineage>
</organism>
<evidence type="ECO:0000313" key="2">
    <source>
        <dbReference type="EMBL" id="SBP56884.1"/>
    </source>
</evidence>
<reference evidence="2" key="1">
    <citation type="submission" date="2016-05" db="EMBL/GenBank/DDBJ databases">
        <authorList>
            <person name="Lavstsen T."/>
            <person name="Jespersen J.S."/>
        </authorList>
    </citation>
    <scope>NUCLEOTIDE SEQUENCE</scope>
    <source>
        <tissue evidence="2">Brain</tissue>
    </source>
</reference>